<name>A0AAV0YLI9_VICFA</name>
<sequence>MSQRWMKDHTRITQELAAVNLFPSSPYTQRRRSRSSVGIQRVTVSIVISSSVRSSFPSQNNGATSLHGSSSSLLQLKSNFFVSASTFPAQFCFSAPDSAIREPSSVAASTCLRSSAQPSTHLLCVSDECRFVDGLCVEDDANSVLKFQRERIFS</sequence>
<keyword evidence="2" id="KW-1185">Reference proteome</keyword>
<dbReference type="AlphaFoldDB" id="A0AAV0YLI9"/>
<protein>
    <submittedName>
        <fullName evidence="1">Uncharacterized protein</fullName>
    </submittedName>
</protein>
<reference evidence="1 2" key="1">
    <citation type="submission" date="2023-01" db="EMBL/GenBank/DDBJ databases">
        <authorList>
            <person name="Kreplak J."/>
        </authorList>
    </citation>
    <scope>NUCLEOTIDE SEQUENCE [LARGE SCALE GENOMIC DNA]</scope>
</reference>
<proteinExistence type="predicted"/>
<evidence type="ECO:0000313" key="1">
    <source>
        <dbReference type="EMBL" id="CAI8586709.1"/>
    </source>
</evidence>
<evidence type="ECO:0000313" key="2">
    <source>
        <dbReference type="Proteomes" id="UP001157006"/>
    </source>
</evidence>
<organism evidence="1 2">
    <name type="scientific">Vicia faba</name>
    <name type="common">Broad bean</name>
    <name type="synonym">Faba vulgaris</name>
    <dbReference type="NCBI Taxonomy" id="3906"/>
    <lineage>
        <taxon>Eukaryota</taxon>
        <taxon>Viridiplantae</taxon>
        <taxon>Streptophyta</taxon>
        <taxon>Embryophyta</taxon>
        <taxon>Tracheophyta</taxon>
        <taxon>Spermatophyta</taxon>
        <taxon>Magnoliopsida</taxon>
        <taxon>eudicotyledons</taxon>
        <taxon>Gunneridae</taxon>
        <taxon>Pentapetalae</taxon>
        <taxon>rosids</taxon>
        <taxon>fabids</taxon>
        <taxon>Fabales</taxon>
        <taxon>Fabaceae</taxon>
        <taxon>Papilionoideae</taxon>
        <taxon>50 kb inversion clade</taxon>
        <taxon>NPAAA clade</taxon>
        <taxon>Hologalegina</taxon>
        <taxon>IRL clade</taxon>
        <taxon>Fabeae</taxon>
        <taxon>Vicia</taxon>
    </lineage>
</organism>
<accession>A0AAV0YLI9</accession>
<dbReference type="EMBL" id="OX451736">
    <property type="protein sequence ID" value="CAI8586709.1"/>
    <property type="molecule type" value="Genomic_DNA"/>
</dbReference>
<gene>
    <name evidence="1" type="ORF">VFH_I266440</name>
</gene>
<dbReference type="Proteomes" id="UP001157006">
    <property type="component" value="Chromosome 1L"/>
</dbReference>